<gene>
    <name evidence="1" type="ORF">FF011L_04340</name>
</gene>
<dbReference type="EMBL" id="CP036262">
    <property type="protein sequence ID" value="QDS91701.1"/>
    <property type="molecule type" value="Genomic_DNA"/>
</dbReference>
<name>A0A517MA32_9BACT</name>
<dbReference type="Proteomes" id="UP000320672">
    <property type="component" value="Chromosome"/>
</dbReference>
<evidence type="ECO:0000313" key="2">
    <source>
        <dbReference type="Proteomes" id="UP000320672"/>
    </source>
</evidence>
<organism evidence="1 2">
    <name type="scientific">Roseimaritima multifibrata</name>
    <dbReference type="NCBI Taxonomy" id="1930274"/>
    <lineage>
        <taxon>Bacteria</taxon>
        <taxon>Pseudomonadati</taxon>
        <taxon>Planctomycetota</taxon>
        <taxon>Planctomycetia</taxon>
        <taxon>Pirellulales</taxon>
        <taxon>Pirellulaceae</taxon>
        <taxon>Roseimaritima</taxon>
    </lineage>
</organism>
<proteinExistence type="predicted"/>
<accession>A0A517MA32</accession>
<keyword evidence="2" id="KW-1185">Reference proteome</keyword>
<evidence type="ECO:0000313" key="1">
    <source>
        <dbReference type="EMBL" id="QDS91701.1"/>
    </source>
</evidence>
<protein>
    <submittedName>
        <fullName evidence="1">Uncharacterized protein</fullName>
    </submittedName>
</protein>
<reference evidence="1 2" key="1">
    <citation type="submission" date="2019-02" db="EMBL/GenBank/DDBJ databases">
        <title>Deep-cultivation of Planctomycetes and their phenomic and genomic characterization uncovers novel biology.</title>
        <authorList>
            <person name="Wiegand S."/>
            <person name="Jogler M."/>
            <person name="Boedeker C."/>
            <person name="Pinto D."/>
            <person name="Vollmers J."/>
            <person name="Rivas-Marin E."/>
            <person name="Kohn T."/>
            <person name="Peeters S.H."/>
            <person name="Heuer A."/>
            <person name="Rast P."/>
            <person name="Oberbeckmann S."/>
            <person name="Bunk B."/>
            <person name="Jeske O."/>
            <person name="Meyerdierks A."/>
            <person name="Storesund J.E."/>
            <person name="Kallscheuer N."/>
            <person name="Luecker S."/>
            <person name="Lage O.M."/>
            <person name="Pohl T."/>
            <person name="Merkel B.J."/>
            <person name="Hornburger P."/>
            <person name="Mueller R.-W."/>
            <person name="Bruemmer F."/>
            <person name="Labrenz M."/>
            <person name="Spormann A.M."/>
            <person name="Op den Camp H."/>
            <person name="Overmann J."/>
            <person name="Amann R."/>
            <person name="Jetten M.S.M."/>
            <person name="Mascher T."/>
            <person name="Medema M.H."/>
            <person name="Devos D.P."/>
            <person name="Kaster A.-K."/>
            <person name="Ovreas L."/>
            <person name="Rohde M."/>
            <person name="Galperin M.Y."/>
            <person name="Jogler C."/>
        </authorList>
    </citation>
    <scope>NUCLEOTIDE SEQUENCE [LARGE SCALE GENOMIC DNA]</scope>
    <source>
        <strain evidence="1 2">FF011L</strain>
    </source>
</reference>
<dbReference type="KEGG" id="rml:FF011L_04340"/>
<dbReference type="AlphaFoldDB" id="A0A517MA32"/>
<sequence length="75" mass="8061">MSAVGNKILKFNGVAGFTAAEGISFLQWMLVGRMLFLIANGPGQLSLGNRKIETAADPLADRIEATIDVDRNFAH</sequence>